<dbReference type="PANTHER" id="PTHR13891:SF1">
    <property type="entry name" value="CYTOCHROME C OXIDASE ASSEMBLY FACTOR 7"/>
    <property type="match status" value="1"/>
</dbReference>
<evidence type="ECO:0000313" key="3">
    <source>
        <dbReference type="Proteomes" id="UP000694402"/>
    </source>
</evidence>
<proteinExistence type="inferred from homology"/>
<name>A0AAZ3RKP7_ONCTS</name>
<reference evidence="3" key="1">
    <citation type="journal article" date="2018" name="PLoS ONE">
        <title>Chinook salmon (Oncorhynchus tshawytscha) genome and transcriptome.</title>
        <authorList>
            <person name="Christensen K.A."/>
            <person name="Leong J.S."/>
            <person name="Sakhrani D."/>
            <person name="Biagi C.A."/>
            <person name="Minkley D.R."/>
            <person name="Withler R.E."/>
            <person name="Rondeau E.B."/>
            <person name="Koop B.F."/>
            <person name="Devlin R.H."/>
        </authorList>
    </citation>
    <scope>NUCLEOTIDE SEQUENCE [LARGE SCALE GENOMIC DNA]</scope>
</reference>
<comment type="subcellular location">
    <subcellularLocation>
        <location evidence="1">Mitochondrion intermembrane space</location>
    </subcellularLocation>
</comment>
<dbReference type="InterPro" id="IPR040239">
    <property type="entry name" value="HcpB-like"/>
</dbReference>
<keyword evidence="3" id="KW-1185">Reference proteome</keyword>
<dbReference type="GO" id="GO:0005758">
    <property type="term" value="C:mitochondrial intermembrane space"/>
    <property type="evidence" value="ECO:0007669"/>
    <property type="project" value="UniProtKB-SubCell"/>
</dbReference>
<dbReference type="Ensembl" id="ENSOTST00005160786.1">
    <property type="protein sequence ID" value="ENSOTSP00005142172.1"/>
    <property type="gene ID" value="ENSOTSG00005077683.1"/>
</dbReference>
<reference evidence="2" key="3">
    <citation type="submission" date="2025-09" db="UniProtKB">
        <authorList>
            <consortium name="Ensembl"/>
        </authorList>
    </citation>
    <scope>IDENTIFICATION</scope>
</reference>
<organism evidence="2 3">
    <name type="scientific">Oncorhynchus tshawytscha</name>
    <name type="common">Chinook salmon</name>
    <name type="synonym">Salmo tshawytscha</name>
    <dbReference type="NCBI Taxonomy" id="74940"/>
    <lineage>
        <taxon>Eukaryota</taxon>
        <taxon>Metazoa</taxon>
        <taxon>Chordata</taxon>
        <taxon>Craniata</taxon>
        <taxon>Vertebrata</taxon>
        <taxon>Euteleostomi</taxon>
        <taxon>Actinopterygii</taxon>
        <taxon>Neopterygii</taxon>
        <taxon>Teleostei</taxon>
        <taxon>Protacanthopterygii</taxon>
        <taxon>Salmoniformes</taxon>
        <taxon>Salmonidae</taxon>
        <taxon>Salmoninae</taxon>
        <taxon>Oncorhynchus</taxon>
    </lineage>
</organism>
<dbReference type="PANTHER" id="PTHR13891">
    <property type="entry name" value="CYTOCHROME C OXIDASE ASSEMBLY FACTOR 7"/>
    <property type="match status" value="1"/>
</dbReference>
<reference evidence="2" key="2">
    <citation type="submission" date="2025-08" db="UniProtKB">
        <authorList>
            <consortium name="Ensembl"/>
        </authorList>
    </citation>
    <scope>IDENTIFICATION</scope>
</reference>
<protein>
    <recommendedName>
        <fullName evidence="1">Cytochrome c oxidase assembly factor 7</fullName>
    </recommendedName>
</protein>
<evidence type="ECO:0000313" key="2">
    <source>
        <dbReference type="Ensembl" id="ENSOTSP00005142172.1"/>
    </source>
</evidence>
<dbReference type="GeneTree" id="ENSGT00990000213115"/>
<comment type="similarity">
    <text evidence="1">Belongs to the hcp beta-lactamase family.</text>
</comment>
<dbReference type="AlphaFoldDB" id="A0AAZ3RKP7"/>
<accession>A0AAZ3RKP7</accession>
<evidence type="ECO:0000256" key="1">
    <source>
        <dbReference type="RuleBase" id="RU366075"/>
    </source>
</evidence>
<sequence>MELYTFNVVVIKGHSFFFMKSLSSHWSWLEGCQRLADYMEGVKENVESTTQVLKHNCEMNKHGEVFYKLGVYYVQGRGSCR</sequence>
<dbReference type="Proteomes" id="UP000694402">
    <property type="component" value="Unassembled WGS sequence"/>
</dbReference>
<comment type="function">
    <text evidence="1">Required for assembly of mitochondrial respiratory chain complexes.</text>
</comment>